<dbReference type="OMA" id="AMFTINE"/>
<keyword evidence="4 5" id="KW-0472">Membrane</keyword>
<feature type="transmembrane region" description="Helical" evidence="5">
    <location>
        <begin position="56"/>
        <end position="82"/>
    </location>
</feature>
<feature type="transmembrane region" description="Helical" evidence="5">
    <location>
        <begin position="349"/>
        <end position="370"/>
    </location>
</feature>
<dbReference type="InterPro" id="IPR004853">
    <property type="entry name" value="Sugar_P_trans_dom"/>
</dbReference>
<keyword evidence="2 5" id="KW-0812">Transmembrane</keyword>
<evidence type="ECO:0000256" key="4">
    <source>
        <dbReference type="ARBA" id="ARBA00023136"/>
    </source>
</evidence>
<proteinExistence type="predicted"/>
<feature type="transmembrane region" description="Helical" evidence="5">
    <location>
        <begin position="25"/>
        <end position="44"/>
    </location>
</feature>
<organism evidence="7 8">
    <name type="scientific">Porphyridium purpureum</name>
    <name type="common">Red alga</name>
    <name type="synonym">Porphyridium cruentum</name>
    <dbReference type="NCBI Taxonomy" id="35688"/>
    <lineage>
        <taxon>Eukaryota</taxon>
        <taxon>Rhodophyta</taxon>
        <taxon>Bangiophyceae</taxon>
        <taxon>Porphyridiales</taxon>
        <taxon>Porphyridiaceae</taxon>
        <taxon>Porphyridium</taxon>
    </lineage>
</organism>
<comment type="caution">
    <text evidence="7">The sequence shown here is derived from an EMBL/GenBank/DDBJ whole genome shotgun (WGS) entry which is preliminary data.</text>
</comment>
<evidence type="ECO:0000259" key="6">
    <source>
        <dbReference type="Pfam" id="PF03151"/>
    </source>
</evidence>
<feature type="transmembrane region" description="Helical" evidence="5">
    <location>
        <begin position="198"/>
        <end position="220"/>
    </location>
</feature>
<dbReference type="OrthoDB" id="5547497at2759"/>
<comment type="subcellular location">
    <subcellularLocation>
        <location evidence="1">Membrane</location>
        <topology evidence="1">Multi-pass membrane protein</topology>
    </subcellularLocation>
</comment>
<accession>A0A5J4YQV8</accession>
<dbReference type="Proteomes" id="UP000324585">
    <property type="component" value="Unassembled WGS sequence"/>
</dbReference>
<keyword evidence="3 5" id="KW-1133">Transmembrane helix</keyword>
<dbReference type="AlphaFoldDB" id="A0A5J4YQV8"/>
<gene>
    <name evidence="7" type="ORF">FVE85_8815</name>
</gene>
<feature type="transmembrane region" description="Helical" evidence="5">
    <location>
        <begin position="240"/>
        <end position="262"/>
    </location>
</feature>
<sequence>MGGLPGTPGTGVVAATAATVSIHDFQVGMCMALNFFSATGIVLANKYVMNKLGFGFATTLVFVHFFVTFALLCLCAMLGVFVPKKLAIAEVAKLAAGNSLFVVLTNLSLQYNSVGLYQIFKNLTTPTIVVIEAALYGIYQTYPILGSLVLMCSGAILVTSGELAGNLIGISYAAAGVVSASFYQVWSGQLQKSLDCNALQLQLYTAFISALMVLPMAPIFDNYSLSGSPDSIWSFDYSLFNVLCILGTGVLAFGVNVSIFLIIGLSSPIAYNVMGVAKTCVILASDFLFFERQVDAKSVTGMLVSMTGVGLYTYLKLSKSRSGAVAVSQDEDADGNNTSSSTSCSTSTVLITMAGGSLVLLIGTGLWFMYTANPGVHAPIRKLR</sequence>
<dbReference type="InterPro" id="IPR050186">
    <property type="entry name" value="TPT_transporter"/>
</dbReference>
<feature type="transmembrane region" description="Helical" evidence="5">
    <location>
        <begin position="163"/>
        <end position="186"/>
    </location>
</feature>
<evidence type="ECO:0000313" key="7">
    <source>
        <dbReference type="EMBL" id="KAA8493370.1"/>
    </source>
</evidence>
<dbReference type="Pfam" id="PF03151">
    <property type="entry name" value="TPT"/>
    <property type="match status" value="1"/>
</dbReference>
<evidence type="ECO:0000256" key="3">
    <source>
        <dbReference type="ARBA" id="ARBA00022989"/>
    </source>
</evidence>
<feature type="transmembrane region" description="Helical" evidence="5">
    <location>
        <begin position="269"/>
        <end position="290"/>
    </location>
</feature>
<evidence type="ECO:0000256" key="1">
    <source>
        <dbReference type="ARBA" id="ARBA00004141"/>
    </source>
</evidence>
<name>A0A5J4YQV8_PORPP</name>
<evidence type="ECO:0000256" key="5">
    <source>
        <dbReference type="SAM" id="Phobius"/>
    </source>
</evidence>
<dbReference type="EMBL" id="VRMN01000007">
    <property type="protein sequence ID" value="KAA8493370.1"/>
    <property type="molecule type" value="Genomic_DNA"/>
</dbReference>
<dbReference type="GO" id="GO:0016020">
    <property type="term" value="C:membrane"/>
    <property type="evidence" value="ECO:0007669"/>
    <property type="project" value="UniProtKB-SubCell"/>
</dbReference>
<reference evidence="8" key="1">
    <citation type="journal article" date="2019" name="Nat. Commun.">
        <title>Expansion of phycobilisome linker gene families in mesophilic red algae.</title>
        <authorList>
            <person name="Lee J."/>
            <person name="Kim D."/>
            <person name="Bhattacharya D."/>
            <person name="Yoon H.S."/>
        </authorList>
    </citation>
    <scope>NUCLEOTIDE SEQUENCE [LARGE SCALE GENOMIC DNA]</scope>
    <source>
        <strain evidence="8">CCMP 1328</strain>
    </source>
</reference>
<feature type="transmembrane region" description="Helical" evidence="5">
    <location>
        <begin position="94"/>
        <end position="112"/>
    </location>
</feature>
<feature type="domain" description="Sugar phosphate transporter" evidence="6">
    <location>
        <begin position="26"/>
        <end position="312"/>
    </location>
</feature>
<evidence type="ECO:0000256" key="2">
    <source>
        <dbReference type="ARBA" id="ARBA00022692"/>
    </source>
</evidence>
<feature type="transmembrane region" description="Helical" evidence="5">
    <location>
        <begin position="133"/>
        <end position="157"/>
    </location>
</feature>
<dbReference type="PANTHER" id="PTHR11132">
    <property type="entry name" value="SOLUTE CARRIER FAMILY 35"/>
    <property type="match status" value="1"/>
</dbReference>
<keyword evidence="8" id="KW-1185">Reference proteome</keyword>
<evidence type="ECO:0000313" key="8">
    <source>
        <dbReference type="Proteomes" id="UP000324585"/>
    </source>
</evidence>
<protein>
    <submittedName>
        <fullName evidence="7">Solute carrier family 35 member E3</fullName>
    </submittedName>
</protein>